<keyword evidence="5 7" id="KW-0472">Membrane</keyword>
<evidence type="ECO:0000313" key="9">
    <source>
        <dbReference type="Proteomes" id="UP001142055"/>
    </source>
</evidence>
<comment type="similarity">
    <text evidence="2 6">Belongs to the sodium:solute symporter (SSF) (TC 2.A.21) family.</text>
</comment>
<dbReference type="PROSITE" id="PS50283">
    <property type="entry name" value="NA_SOLUT_SYMP_3"/>
    <property type="match status" value="1"/>
</dbReference>
<feature type="transmembrane region" description="Helical" evidence="7">
    <location>
        <begin position="100"/>
        <end position="120"/>
    </location>
</feature>
<keyword evidence="9" id="KW-1185">Reference proteome</keyword>
<evidence type="ECO:0000256" key="5">
    <source>
        <dbReference type="ARBA" id="ARBA00023136"/>
    </source>
</evidence>
<dbReference type="Proteomes" id="UP001142055">
    <property type="component" value="Chromosome 1"/>
</dbReference>
<evidence type="ECO:0000256" key="7">
    <source>
        <dbReference type="SAM" id="Phobius"/>
    </source>
</evidence>
<dbReference type="PANTHER" id="PTHR11819">
    <property type="entry name" value="SOLUTE CARRIER FAMILY 5"/>
    <property type="match status" value="1"/>
</dbReference>
<sequence>MIIGSGTVAIKALIEIGGFGNLFEKYMAAIPNPIPANLTQCAMPKEDSFLMLRSLSDPDMPWLGFILGQTPASIWYWCADQMMVQRLLAAKSLSHAQGGALFAGYLKILPLFLIVIPGMISRILYVDQVACVDEVQCMNYCGNKYSCTNTAYPRLVLGLMPSPLKGLIMSVMLAALMSDLSSIFNSSSTLFTCDIWPRFRKNATVMELMIVGRAFVIVMIAVSIAWIPVIQEMQNGQLYLYIQDVGSNLAPPIAAVYILAVIFKRINEPGAFWSLMVGLLIGITRLVLNLIYLKPECVEGDTRPTFVKLHYMYFAIFLFWITVIICTVVSLFTEPPKDYLLIRTTYWTRHSVEERIDEKVDMIGIEAKTTVTNGSYIDTEMIDSKDESKQSIIHQFVTWFCGVTTNDQKGGGEVIQHQPPGETNIYTIEQNKKARVCLLVCLTLVICVAITIFVILSIPGWWHIFDH</sequence>
<organism evidence="8 9">
    <name type="scientific">Blomia tropicalis</name>
    <name type="common">Mite</name>
    <dbReference type="NCBI Taxonomy" id="40697"/>
    <lineage>
        <taxon>Eukaryota</taxon>
        <taxon>Metazoa</taxon>
        <taxon>Ecdysozoa</taxon>
        <taxon>Arthropoda</taxon>
        <taxon>Chelicerata</taxon>
        <taxon>Arachnida</taxon>
        <taxon>Acari</taxon>
        <taxon>Acariformes</taxon>
        <taxon>Sarcoptiformes</taxon>
        <taxon>Astigmata</taxon>
        <taxon>Glycyphagoidea</taxon>
        <taxon>Echimyopodidae</taxon>
        <taxon>Blomia</taxon>
    </lineage>
</organism>
<feature type="transmembrane region" description="Helical" evidence="7">
    <location>
        <begin position="239"/>
        <end position="263"/>
    </location>
</feature>
<evidence type="ECO:0000256" key="1">
    <source>
        <dbReference type="ARBA" id="ARBA00004141"/>
    </source>
</evidence>
<dbReference type="GO" id="GO:0005412">
    <property type="term" value="F:D-glucose:sodium symporter activity"/>
    <property type="evidence" value="ECO:0007669"/>
    <property type="project" value="TreeGrafter"/>
</dbReference>
<feature type="transmembrane region" description="Helical" evidence="7">
    <location>
        <begin position="436"/>
        <end position="462"/>
    </location>
</feature>
<keyword evidence="4 7" id="KW-1133">Transmembrane helix</keyword>
<dbReference type="AlphaFoldDB" id="A0A9Q0MFM7"/>
<protein>
    <submittedName>
        <fullName evidence="8">Uncharacterized protein</fullName>
    </submittedName>
</protein>
<dbReference type="OMA" id="RESCMAV"/>
<feature type="transmembrane region" description="Helical" evidence="7">
    <location>
        <begin position="311"/>
        <end position="333"/>
    </location>
</feature>
<dbReference type="InterPro" id="IPR018212">
    <property type="entry name" value="Na/solute_symporter_CS"/>
</dbReference>
<dbReference type="InterPro" id="IPR038377">
    <property type="entry name" value="Na/Glc_symporter_sf"/>
</dbReference>
<comment type="caution">
    <text evidence="8">The sequence shown here is derived from an EMBL/GenBank/DDBJ whole genome shotgun (WGS) entry which is preliminary data.</text>
</comment>
<accession>A0A9Q0MFM7</accession>
<dbReference type="PROSITE" id="PS00457">
    <property type="entry name" value="NA_SOLUT_SYMP_2"/>
    <property type="match status" value="1"/>
</dbReference>
<evidence type="ECO:0000256" key="6">
    <source>
        <dbReference type="RuleBase" id="RU362091"/>
    </source>
</evidence>
<proteinExistence type="inferred from homology"/>
<dbReference type="NCBIfam" id="TIGR00813">
    <property type="entry name" value="sss"/>
    <property type="match status" value="1"/>
</dbReference>
<dbReference type="EMBL" id="JAPWDV010000001">
    <property type="protein sequence ID" value="KAJ6224939.1"/>
    <property type="molecule type" value="Genomic_DNA"/>
</dbReference>
<comment type="subcellular location">
    <subcellularLocation>
        <location evidence="1">Membrane</location>
        <topology evidence="1">Multi-pass membrane protein</topology>
    </subcellularLocation>
</comment>
<evidence type="ECO:0000256" key="2">
    <source>
        <dbReference type="ARBA" id="ARBA00006434"/>
    </source>
</evidence>
<dbReference type="Pfam" id="PF00474">
    <property type="entry name" value="SSF"/>
    <property type="match status" value="1"/>
</dbReference>
<feature type="transmembrane region" description="Helical" evidence="7">
    <location>
        <begin position="60"/>
        <end position="79"/>
    </location>
</feature>
<dbReference type="PANTHER" id="PTHR11819:SF150">
    <property type="entry name" value="SODIUM_MYO-INOSITOL COTRANSPORTER"/>
    <property type="match status" value="1"/>
</dbReference>
<evidence type="ECO:0000256" key="3">
    <source>
        <dbReference type="ARBA" id="ARBA00022692"/>
    </source>
</evidence>
<keyword evidence="3 7" id="KW-0812">Transmembrane</keyword>
<dbReference type="InterPro" id="IPR001734">
    <property type="entry name" value="Na/solute_symporter"/>
</dbReference>
<evidence type="ECO:0000313" key="8">
    <source>
        <dbReference type="EMBL" id="KAJ6224939.1"/>
    </source>
</evidence>
<feature type="transmembrane region" description="Helical" evidence="7">
    <location>
        <begin position="166"/>
        <end position="184"/>
    </location>
</feature>
<dbReference type="GO" id="GO:0005886">
    <property type="term" value="C:plasma membrane"/>
    <property type="evidence" value="ECO:0007669"/>
    <property type="project" value="TreeGrafter"/>
</dbReference>
<name>A0A9Q0MFM7_BLOTA</name>
<gene>
    <name evidence="8" type="ORF">RDWZM_003484</name>
</gene>
<evidence type="ECO:0000256" key="4">
    <source>
        <dbReference type="ARBA" id="ARBA00022989"/>
    </source>
</evidence>
<feature type="transmembrane region" description="Helical" evidence="7">
    <location>
        <begin position="205"/>
        <end position="227"/>
    </location>
</feature>
<reference evidence="8" key="1">
    <citation type="submission" date="2022-12" db="EMBL/GenBank/DDBJ databases">
        <title>Genome assemblies of Blomia tropicalis.</title>
        <authorList>
            <person name="Cui Y."/>
        </authorList>
    </citation>
    <scope>NUCLEOTIDE SEQUENCE</scope>
    <source>
        <tissue evidence="8">Adult mites</tissue>
    </source>
</reference>
<dbReference type="Gene3D" id="1.20.1730.10">
    <property type="entry name" value="Sodium/glucose cotransporter"/>
    <property type="match status" value="1"/>
</dbReference>
<feature type="transmembrane region" description="Helical" evidence="7">
    <location>
        <begin position="270"/>
        <end position="291"/>
    </location>
</feature>